<dbReference type="InterPro" id="IPR050708">
    <property type="entry name" value="T6SS_VgrG/RHS"/>
</dbReference>
<feature type="transmembrane region" description="Helical" evidence="1">
    <location>
        <begin position="52"/>
        <end position="73"/>
    </location>
</feature>
<dbReference type="CDD" id="cd14742">
    <property type="entry name" value="PAAR_RHS"/>
    <property type="match status" value="1"/>
</dbReference>
<dbReference type="RefSeq" id="WP_191943668.1">
    <property type="nucleotide sequence ID" value="NZ_JACYNP010000003.1"/>
</dbReference>
<evidence type="ECO:0000313" key="4">
    <source>
        <dbReference type="Proteomes" id="UP000625247"/>
    </source>
</evidence>
<dbReference type="EMBL" id="JACYNP010000003">
    <property type="protein sequence ID" value="MBD8121041.1"/>
    <property type="molecule type" value="Genomic_DNA"/>
</dbReference>
<dbReference type="Gene3D" id="2.180.10.10">
    <property type="entry name" value="RHS repeat-associated core"/>
    <property type="match status" value="2"/>
</dbReference>
<dbReference type="PANTHER" id="PTHR32305">
    <property type="match status" value="1"/>
</dbReference>
<dbReference type="Pfam" id="PF05593">
    <property type="entry name" value="RHS_repeat"/>
    <property type="match status" value="7"/>
</dbReference>
<dbReference type="PANTHER" id="PTHR32305:SF15">
    <property type="entry name" value="PROTEIN RHSA-RELATED"/>
    <property type="match status" value="1"/>
</dbReference>
<evidence type="ECO:0000259" key="2">
    <source>
        <dbReference type="Pfam" id="PF20148"/>
    </source>
</evidence>
<dbReference type="InterPro" id="IPR031325">
    <property type="entry name" value="RHS_repeat"/>
</dbReference>
<dbReference type="InterPro" id="IPR006530">
    <property type="entry name" value="YD"/>
</dbReference>
<keyword evidence="4" id="KW-1185">Reference proteome</keyword>
<comment type="caution">
    <text evidence="3">The sequence shown here is derived from an EMBL/GenBank/DDBJ whole genome shotgun (WGS) entry which is preliminary data.</text>
</comment>
<name>A0ABR9A5G1_9PSED</name>
<dbReference type="Pfam" id="PF20148">
    <property type="entry name" value="DUF6531"/>
    <property type="match status" value="1"/>
</dbReference>
<gene>
    <name evidence="3" type="ORF">IFT62_07425</name>
</gene>
<dbReference type="InterPro" id="IPR008727">
    <property type="entry name" value="PAAR_motif"/>
</dbReference>
<feature type="domain" description="DUF6531" evidence="2">
    <location>
        <begin position="301"/>
        <end position="380"/>
    </location>
</feature>
<evidence type="ECO:0000256" key="1">
    <source>
        <dbReference type="SAM" id="Phobius"/>
    </source>
</evidence>
<keyword evidence="1" id="KW-1133">Transmembrane helix</keyword>
<dbReference type="Proteomes" id="UP000625247">
    <property type="component" value="Unassembled WGS sequence"/>
</dbReference>
<proteinExistence type="predicted"/>
<dbReference type="Gene3D" id="2.60.200.60">
    <property type="match status" value="1"/>
</dbReference>
<dbReference type="InterPro" id="IPR045351">
    <property type="entry name" value="DUF6531"/>
</dbReference>
<reference evidence="3 4" key="1">
    <citation type="journal article" date="2020" name="FEMS Microbiol. Ecol.">
        <title>Temporal dynamics of bacterial communities during seed development and maturation.</title>
        <authorList>
            <person name="Chesneau G."/>
            <person name="Torres-Cortes G."/>
            <person name="Briand M."/>
            <person name="Darrasse A."/>
            <person name="Preveaux A."/>
            <person name="Marais C."/>
            <person name="Jacques M.A."/>
            <person name="Shade A."/>
            <person name="Barret M."/>
        </authorList>
    </citation>
    <scope>NUCLEOTIDE SEQUENCE [LARGE SCALE GENOMIC DNA]</scope>
    <source>
        <strain evidence="3 4">CFBP13723</strain>
    </source>
</reference>
<accession>A0ABR9A5G1</accession>
<organism evidence="3 4">
    <name type="scientific">Pseudomonas lutea</name>
    <dbReference type="NCBI Taxonomy" id="243924"/>
    <lineage>
        <taxon>Bacteria</taxon>
        <taxon>Pseudomonadati</taxon>
        <taxon>Pseudomonadota</taxon>
        <taxon>Gammaproteobacteria</taxon>
        <taxon>Pseudomonadales</taxon>
        <taxon>Pseudomonadaceae</taxon>
        <taxon>Pseudomonas</taxon>
    </lineage>
</organism>
<keyword evidence="1" id="KW-0472">Membrane</keyword>
<feature type="transmembrane region" description="Helical" evidence="1">
    <location>
        <begin position="23"/>
        <end position="46"/>
    </location>
</feature>
<evidence type="ECO:0000313" key="3">
    <source>
        <dbReference type="EMBL" id="MBD8121041.1"/>
    </source>
</evidence>
<keyword evidence="1" id="KW-0812">Transmembrane</keyword>
<sequence>MSDALWAARVGDALSHTSMMADILGGVLEVAANVAIGALATAAVVAATGITVATGGIGACVLGAVVGLVVGVVMSKTGADKGLGSLCEDIANGLFPPTPQANISTGSTDTFINGIPAARAAGSVPSTLVPAGSPDIAEAEGHESREEPGFLDMAKGFFAQMWRPTVATPGPGVVPKPLDLVLCTRHPPMPPQMLAEGSDKVTINGQPAVRSGDRSTCDATVVSSGLISPNVRIGGGKVVVREIRSDKTPGVGLAITALMMLKGSKGKFLSNLPCMLLSGVNAFVVSSAMGALTNAIAGSPNPVHAATGAKVLGGVEELDFVLPGILPIEWQRFYSSRDGRSDGLFGTGWSVAFEVSVNIEAHPQGGERLIYIDEQARSIDMGAIPLGGAAFSAGEGLAVKRHGNGQLLIESEDGIYRLFEPTPGVSSLLRLTQLGDRNDNRIYLDYDAQGRLAQLRDTFDALCVSLAYSAQWPGRVERVDRVFSDQTRETLASYAYDAVGYLAEVRDISGTVQRRFAYDSRRRMVEHQLPTGLRCFYQWMLIDGREWRVVRHWTDEGDEYRFDYDLDAGSTQITDSLNRRSTRLWNSQHQIIGYTDNLGQTWGFTWNDERQLLSAVDPQGGKWSYSYDDAGNLSATEDPLGRSDSTVWLEHWSLPLVETDAAGNSWQYRYDPRGNCTQETNPLGHVTRYGYDARGQMTEIIDAIGKRKQLRWNEFGQLVQHVDCSGYPTAFSYDQRGYLQGITDALGERTLYQHNAQGWLLRSQLADGRAEHYSRDASGLLTGYTDPSGDTRSYEYDRRGQVRRRLDAHKRQVQFSYDAFGRLQALTNENGESYRFVWDAADRLITQQDLDGSQRRYGYDALSHPVRMDQLPAPDENQRVAASSVHLLERDGVGRLIAKATTDGRTEYRYDPLGQLIEVAFTDETGHHQKLGFAYDPMGQLVSEHSAAGALQHQYDELGNLTQTLLPDGRWLNRLHYGSGHLHQINLDGQ</sequence>
<protein>
    <submittedName>
        <fullName evidence="3">PAAR domain-containing protein</fullName>
    </submittedName>
</protein>
<dbReference type="NCBIfam" id="TIGR01643">
    <property type="entry name" value="YD_repeat_2x"/>
    <property type="match status" value="9"/>
</dbReference>
<dbReference type="Pfam" id="PF05488">
    <property type="entry name" value="PAAR_motif"/>
    <property type="match status" value="1"/>
</dbReference>
<feature type="non-terminal residue" evidence="3">
    <location>
        <position position="990"/>
    </location>
</feature>